<dbReference type="GO" id="GO:0016746">
    <property type="term" value="F:acyltransferase activity"/>
    <property type="evidence" value="ECO:0007669"/>
    <property type="project" value="UniProtKB-KW"/>
</dbReference>
<protein>
    <submittedName>
        <fullName evidence="2">Acyltransferase</fullName>
    </submittedName>
</protein>
<dbReference type="PANTHER" id="PTHR23416">
    <property type="entry name" value="SIALIC ACID SYNTHASE-RELATED"/>
    <property type="match status" value="1"/>
</dbReference>
<dbReference type="RefSeq" id="WP_173569103.1">
    <property type="nucleotide sequence ID" value="NZ_WOSY01000003.1"/>
</dbReference>
<evidence type="ECO:0000256" key="1">
    <source>
        <dbReference type="SAM" id="MobiDB-lite"/>
    </source>
</evidence>
<dbReference type="Pfam" id="PF00132">
    <property type="entry name" value="Hexapep"/>
    <property type="match status" value="1"/>
</dbReference>
<dbReference type="InterPro" id="IPR051159">
    <property type="entry name" value="Hexapeptide_acetyltransf"/>
</dbReference>
<sequence>MPFPDHAIMRHLRRICLAGLGSELVPAFVRTRMLNKMGAKLAFSACIWSGCRIRSSKIVMGPGSFINVGFFFDGAASLVIGKNVRVGQFFKVVTATHNIGPENQRCLIEAVLGDVIIEDGCWIGANVTILPGVRIRRGCVIGANSLVRDSTEPNGVYVGSPAKRVRDLPLDAPVKEKKKPRGPMPSPLPSFQRAGATSL</sequence>
<comment type="caution">
    <text evidence="2">The sequence shown here is derived from an EMBL/GenBank/DDBJ whole genome shotgun (WGS) entry which is preliminary data.</text>
</comment>
<dbReference type="Gene3D" id="2.160.10.10">
    <property type="entry name" value="Hexapeptide repeat proteins"/>
    <property type="match status" value="1"/>
</dbReference>
<feature type="region of interest" description="Disordered" evidence="1">
    <location>
        <begin position="167"/>
        <end position="199"/>
    </location>
</feature>
<dbReference type="CDD" id="cd04647">
    <property type="entry name" value="LbH_MAT_like"/>
    <property type="match status" value="1"/>
</dbReference>
<keyword evidence="3" id="KW-1185">Reference proteome</keyword>
<keyword evidence="2" id="KW-0808">Transferase</keyword>
<name>A0ABX0K2W9_9PROT</name>
<dbReference type="Proteomes" id="UP000631653">
    <property type="component" value="Unassembled WGS sequence"/>
</dbReference>
<reference evidence="2 3" key="1">
    <citation type="journal article" date="2020" name="Int. J. Syst. Evol. Microbiol.">
        <title>Novel acetic acid bacteria from cider fermentations: Acetobacter conturbans sp. nov. and Acetobacter fallax sp. nov.</title>
        <authorList>
            <person name="Sombolestani A.S."/>
            <person name="Cleenwerck I."/>
            <person name="Cnockaert M."/>
            <person name="Borremans W."/>
            <person name="Wieme A.D."/>
            <person name="De Vuyst L."/>
            <person name="Vandamme P."/>
        </authorList>
    </citation>
    <scope>NUCLEOTIDE SEQUENCE [LARGE SCALE GENOMIC DNA]</scope>
    <source>
        <strain evidence="2 3">LMG 1627</strain>
    </source>
</reference>
<dbReference type="EMBL" id="WOSY01000003">
    <property type="protein sequence ID" value="NHN87804.1"/>
    <property type="molecule type" value="Genomic_DNA"/>
</dbReference>
<dbReference type="SUPFAM" id="SSF51161">
    <property type="entry name" value="Trimeric LpxA-like enzymes"/>
    <property type="match status" value="1"/>
</dbReference>
<dbReference type="InterPro" id="IPR001451">
    <property type="entry name" value="Hexapep"/>
</dbReference>
<gene>
    <name evidence="2" type="ORF">GOB81_04045</name>
</gene>
<evidence type="ECO:0000313" key="2">
    <source>
        <dbReference type="EMBL" id="NHN87804.1"/>
    </source>
</evidence>
<dbReference type="InterPro" id="IPR011004">
    <property type="entry name" value="Trimer_LpxA-like_sf"/>
</dbReference>
<keyword evidence="2" id="KW-0012">Acyltransferase</keyword>
<organism evidence="2 3">
    <name type="scientific">Acetobacter conturbans</name>
    <dbReference type="NCBI Taxonomy" id="1737472"/>
    <lineage>
        <taxon>Bacteria</taxon>
        <taxon>Pseudomonadati</taxon>
        <taxon>Pseudomonadota</taxon>
        <taxon>Alphaproteobacteria</taxon>
        <taxon>Acetobacterales</taxon>
        <taxon>Acetobacteraceae</taxon>
        <taxon>Acetobacter</taxon>
    </lineage>
</organism>
<accession>A0ABX0K2W9</accession>
<evidence type="ECO:0000313" key="3">
    <source>
        <dbReference type="Proteomes" id="UP000631653"/>
    </source>
</evidence>
<proteinExistence type="predicted"/>